<name>A0ABM7RCK4_9BACT</name>
<dbReference type="EMBL" id="AP024702">
    <property type="protein sequence ID" value="BCX47450.1"/>
    <property type="molecule type" value="Genomic_DNA"/>
</dbReference>
<reference evidence="1 2" key="1">
    <citation type="submission" date="2021-06" db="EMBL/GenBank/DDBJ databases">
        <title>Complete genome of Haloferula helveola possessing various polysaccharide degrading enzymes.</title>
        <authorList>
            <person name="Takami H."/>
            <person name="Huang C."/>
            <person name="Hamasaki K."/>
        </authorList>
    </citation>
    <scope>NUCLEOTIDE SEQUENCE [LARGE SCALE GENOMIC DNA]</scope>
    <source>
        <strain evidence="1 2">CN-1</strain>
    </source>
</reference>
<proteinExistence type="predicted"/>
<evidence type="ECO:0000313" key="2">
    <source>
        <dbReference type="Proteomes" id="UP001374893"/>
    </source>
</evidence>
<protein>
    <submittedName>
        <fullName evidence="1">Uncharacterized protein</fullName>
    </submittedName>
</protein>
<gene>
    <name evidence="1" type="ORF">HAHE_13580</name>
</gene>
<evidence type="ECO:0000313" key="1">
    <source>
        <dbReference type="EMBL" id="BCX47450.1"/>
    </source>
</evidence>
<accession>A0ABM7RCK4</accession>
<keyword evidence="2" id="KW-1185">Reference proteome</keyword>
<organism evidence="1 2">
    <name type="scientific">Haloferula helveola</name>
    <dbReference type="NCBI Taxonomy" id="490095"/>
    <lineage>
        <taxon>Bacteria</taxon>
        <taxon>Pseudomonadati</taxon>
        <taxon>Verrucomicrobiota</taxon>
        <taxon>Verrucomicrobiia</taxon>
        <taxon>Verrucomicrobiales</taxon>
        <taxon>Verrucomicrobiaceae</taxon>
        <taxon>Haloferula</taxon>
    </lineage>
</organism>
<sequence>MGGLQYKMDTTAFKMITPAPPSRGPVPDTYIDTNMSISGMFGGKIRTRKPYAVGSDYTDESFTLEAVEFTRVMVTYGDGTADPGAAAFKLPRRFDARPYESYNSMSGGRVVKSTVNSISGKLRGVITRDEDFTLLLEGTVIKKDGTREPFNLKERYEPIRDTTTRSWAEVISEV</sequence>
<dbReference type="Proteomes" id="UP001374893">
    <property type="component" value="Chromosome"/>
</dbReference>